<gene>
    <name evidence="2" type="ORF">SAMN04487904_104178</name>
</gene>
<dbReference type="Proteomes" id="UP000199165">
    <property type="component" value="Unassembled WGS sequence"/>
</dbReference>
<proteinExistence type="predicted"/>
<feature type="region of interest" description="Disordered" evidence="1">
    <location>
        <begin position="55"/>
        <end position="78"/>
    </location>
</feature>
<dbReference type="AlphaFoldDB" id="A0A1I6ZBC4"/>
<feature type="compositionally biased region" description="Basic and acidic residues" evidence="1">
    <location>
        <begin position="58"/>
        <end position="67"/>
    </location>
</feature>
<evidence type="ECO:0000313" key="2">
    <source>
        <dbReference type="EMBL" id="SFT60003.1"/>
    </source>
</evidence>
<reference evidence="3" key="1">
    <citation type="submission" date="2016-10" db="EMBL/GenBank/DDBJ databases">
        <authorList>
            <person name="Varghese N."/>
            <person name="Submissions S."/>
        </authorList>
    </citation>
    <scope>NUCLEOTIDE SEQUENCE [LARGE SCALE GENOMIC DNA]</scope>
    <source>
        <strain evidence="3">DSM 45501</strain>
    </source>
</reference>
<organism evidence="2 3">
    <name type="scientific">Actinopolyspora righensis</name>
    <dbReference type="NCBI Taxonomy" id="995060"/>
    <lineage>
        <taxon>Bacteria</taxon>
        <taxon>Bacillati</taxon>
        <taxon>Actinomycetota</taxon>
        <taxon>Actinomycetes</taxon>
        <taxon>Actinopolysporales</taxon>
        <taxon>Actinopolysporaceae</taxon>
        <taxon>Actinopolyspora</taxon>
        <taxon>Actinopolyspora alba group</taxon>
    </lineage>
</organism>
<dbReference type="STRING" id="995060.SAMN04487904_104178"/>
<accession>A0A1I6ZBC4</accession>
<sequence>MRTPVSIALPAATANVRATRAVAKRPFVREQRAPRRTRRTTRLFWGRHTEAYPGFTYEHPHTAPSHERRWRTTPPKARTEDGARVYAVGLRGEFVRHEVPERPVTQLYEGREVVIAECGCLAFLLFGVPPGRYERCPSCPIDQETLPHR</sequence>
<keyword evidence="3" id="KW-1185">Reference proteome</keyword>
<protein>
    <submittedName>
        <fullName evidence="2">Uncharacterized protein</fullName>
    </submittedName>
</protein>
<name>A0A1I6ZBC4_9ACTN</name>
<evidence type="ECO:0000313" key="3">
    <source>
        <dbReference type="Proteomes" id="UP000199165"/>
    </source>
</evidence>
<dbReference type="EMBL" id="FPAT01000004">
    <property type="protein sequence ID" value="SFT60003.1"/>
    <property type="molecule type" value="Genomic_DNA"/>
</dbReference>
<evidence type="ECO:0000256" key="1">
    <source>
        <dbReference type="SAM" id="MobiDB-lite"/>
    </source>
</evidence>